<evidence type="ECO:0000313" key="2">
    <source>
        <dbReference type="Proteomes" id="UP001060771"/>
    </source>
</evidence>
<proteinExistence type="predicted"/>
<dbReference type="EMBL" id="AP026830">
    <property type="protein sequence ID" value="BDR92430.1"/>
    <property type="molecule type" value="Genomic_DNA"/>
</dbReference>
<name>A0ABN6SRG5_9CREN</name>
<accession>A0ABN6SRG5</accession>
<reference evidence="2" key="1">
    <citation type="submission" date="2022-09" db="EMBL/GenBank/DDBJ databases">
        <title>Complete genome sequence of Vulcanisaeta souniana.</title>
        <authorList>
            <person name="Kato S."/>
            <person name="Itoh T."/>
            <person name="Ohkuma M."/>
        </authorList>
    </citation>
    <scope>NUCLEOTIDE SEQUENCE [LARGE SCALE GENOMIC DNA]</scope>
    <source>
        <strain evidence="2">JCM 11219</strain>
    </source>
</reference>
<gene>
    <name evidence="1" type="ORF">Vsou_15230</name>
</gene>
<keyword evidence="2" id="KW-1185">Reference proteome</keyword>
<organism evidence="1 2">
    <name type="scientific">Vulcanisaeta souniana JCM 11219</name>
    <dbReference type="NCBI Taxonomy" id="1293586"/>
    <lineage>
        <taxon>Archaea</taxon>
        <taxon>Thermoproteota</taxon>
        <taxon>Thermoprotei</taxon>
        <taxon>Thermoproteales</taxon>
        <taxon>Thermoproteaceae</taxon>
        <taxon>Vulcanisaeta</taxon>
    </lineage>
</organism>
<protein>
    <submittedName>
        <fullName evidence="1">Uncharacterized protein</fullName>
    </submittedName>
</protein>
<dbReference type="Proteomes" id="UP001060771">
    <property type="component" value="Chromosome"/>
</dbReference>
<evidence type="ECO:0000313" key="1">
    <source>
        <dbReference type="EMBL" id="BDR92430.1"/>
    </source>
</evidence>
<sequence>MIISTGNENIPILKYLTRYVVIGKKVMSIYGISIMYADK</sequence>